<evidence type="ECO:0000256" key="2">
    <source>
        <dbReference type="ARBA" id="ARBA00005833"/>
    </source>
</evidence>
<sequence length="427" mass="45810">MAERRDHIIVVGAGAAGLIAARELVSAGRKVTVLEARDRCGGRIHPLAESSFGYRADAGAEFIHGEAPVTYQLLAEAGLTAQPVDGARWHVENGTFSSDDPSDREMTRLHEVLARLDHDLTVTALLERHFAGAQFASLRKSVLGMVQGYDAADPDRASVFALRDEWMGGHRGGQARVVGGYGALVDDLEAACRGRGVTFAFESVVAAVESAEGIAIVHCADGRTFRGDAVILTVPLPLLRTIALPAAMHGQVAAAADIGFGNVIKLLLRFERRWWMAIPARDLSDMLFLLSDAAVPVWWTQHPSDRDVLTGWLAGPPTHAFAALDEHALIEAGLAALADIFAKPVSLLRRDLTAAHVTDWAKDPFARGAYSYATLATRTAQDVLTRWDGGPVLISGEALYRGRDMGTVEAALASGRQTARTILKIDT</sequence>
<dbReference type="PANTHER" id="PTHR10742:SF410">
    <property type="entry name" value="LYSINE-SPECIFIC HISTONE DEMETHYLASE 2"/>
    <property type="match status" value="1"/>
</dbReference>
<reference evidence="9" key="1">
    <citation type="journal article" date="2021" name="ISME J.">
        <title>Evolutionary origin and ecological implication of a unique nif island in free-living Bradyrhizobium lineages.</title>
        <authorList>
            <person name="Tao J."/>
        </authorList>
    </citation>
    <scope>NUCLEOTIDE SEQUENCE [LARGE SCALE GENOMIC DNA]</scope>
    <source>
        <strain evidence="9">SZCCT0094</strain>
    </source>
</reference>
<dbReference type="InterPro" id="IPR050281">
    <property type="entry name" value="Flavin_monoamine_oxidase"/>
</dbReference>
<evidence type="ECO:0000256" key="5">
    <source>
        <dbReference type="ARBA" id="ARBA00023070"/>
    </source>
</evidence>
<dbReference type="InterPro" id="IPR002937">
    <property type="entry name" value="Amino_oxidase"/>
</dbReference>
<evidence type="ECO:0000256" key="4">
    <source>
        <dbReference type="ARBA" id="ARBA00017871"/>
    </source>
</evidence>
<evidence type="ECO:0000256" key="6">
    <source>
        <dbReference type="ARBA" id="ARBA00047321"/>
    </source>
</evidence>
<keyword evidence="5" id="KW-0073">Auxin biosynthesis</keyword>
<dbReference type="PANTHER" id="PTHR10742">
    <property type="entry name" value="FLAVIN MONOAMINE OXIDASE"/>
    <property type="match status" value="1"/>
</dbReference>
<comment type="catalytic activity">
    <reaction evidence="6">
        <text>L-tryptophan + O2 = indole-3-acetamide + CO2 + H2O</text>
        <dbReference type="Rhea" id="RHEA:16165"/>
        <dbReference type="ChEBI" id="CHEBI:15377"/>
        <dbReference type="ChEBI" id="CHEBI:15379"/>
        <dbReference type="ChEBI" id="CHEBI:16031"/>
        <dbReference type="ChEBI" id="CHEBI:16526"/>
        <dbReference type="ChEBI" id="CHEBI:57912"/>
        <dbReference type="EC" id="1.13.12.3"/>
    </reaction>
</comment>
<dbReference type="SUPFAM" id="SSF51905">
    <property type="entry name" value="FAD/NAD(P)-binding domain"/>
    <property type="match status" value="1"/>
</dbReference>
<dbReference type="EC" id="1.13.12.3" evidence="3"/>
<evidence type="ECO:0000256" key="3">
    <source>
        <dbReference type="ARBA" id="ARBA00012535"/>
    </source>
</evidence>
<dbReference type="InterPro" id="IPR036188">
    <property type="entry name" value="FAD/NAD-bd_sf"/>
</dbReference>
<protein>
    <recommendedName>
        <fullName evidence="4">Tryptophan 2-monooxygenase</fullName>
        <ecNumber evidence="3">1.13.12.3</ecNumber>
    </recommendedName>
</protein>
<accession>A0ABS5G6L4</accession>
<dbReference type="SUPFAM" id="SSF54373">
    <property type="entry name" value="FAD-linked reductases, C-terminal domain"/>
    <property type="match status" value="1"/>
</dbReference>
<evidence type="ECO:0000313" key="9">
    <source>
        <dbReference type="Proteomes" id="UP001314635"/>
    </source>
</evidence>
<dbReference type="RefSeq" id="WP_172236830.1">
    <property type="nucleotide sequence ID" value="NZ_JABFDP010000012.1"/>
</dbReference>
<evidence type="ECO:0000256" key="1">
    <source>
        <dbReference type="ARBA" id="ARBA00004814"/>
    </source>
</evidence>
<keyword evidence="9" id="KW-1185">Reference proteome</keyword>
<dbReference type="EMBL" id="JAFCLK010000012">
    <property type="protein sequence ID" value="MBR1136965.1"/>
    <property type="molecule type" value="Genomic_DNA"/>
</dbReference>
<dbReference type="Pfam" id="PF01593">
    <property type="entry name" value="Amino_oxidase"/>
    <property type="match status" value="1"/>
</dbReference>
<dbReference type="Gene3D" id="3.50.50.60">
    <property type="entry name" value="FAD/NAD(P)-binding domain"/>
    <property type="match status" value="1"/>
</dbReference>
<organism evidence="8 9">
    <name type="scientific">Bradyrhizobium denitrificans</name>
    <dbReference type="NCBI Taxonomy" id="2734912"/>
    <lineage>
        <taxon>Bacteria</taxon>
        <taxon>Pseudomonadati</taxon>
        <taxon>Pseudomonadota</taxon>
        <taxon>Alphaproteobacteria</taxon>
        <taxon>Hyphomicrobiales</taxon>
        <taxon>Nitrobacteraceae</taxon>
        <taxon>Bradyrhizobium</taxon>
    </lineage>
</organism>
<feature type="domain" description="Amine oxidase" evidence="7">
    <location>
        <begin position="16"/>
        <end position="423"/>
    </location>
</feature>
<comment type="similarity">
    <text evidence="2">Belongs to the tryptophan 2-monooxygenase family.</text>
</comment>
<evidence type="ECO:0000313" key="8">
    <source>
        <dbReference type="EMBL" id="MBR1136965.1"/>
    </source>
</evidence>
<dbReference type="Proteomes" id="UP001314635">
    <property type="component" value="Unassembled WGS sequence"/>
</dbReference>
<evidence type="ECO:0000259" key="7">
    <source>
        <dbReference type="Pfam" id="PF01593"/>
    </source>
</evidence>
<comment type="caution">
    <text evidence="8">The sequence shown here is derived from an EMBL/GenBank/DDBJ whole genome shotgun (WGS) entry which is preliminary data.</text>
</comment>
<proteinExistence type="inferred from homology"/>
<gene>
    <name evidence="8" type="ORF">JQ619_14420</name>
</gene>
<comment type="pathway">
    <text evidence="1">Plant hormone metabolism; auxin biosynthesis.</text>
</comment>
<name>A0ABS5G6L4_9BRAD</name>